<dbReference type="EMBL" id="JAAGXA010000001">
    <property type="protein sequence ID" value="NEN76774.1"/>
    <property type="molecule type" value="Genomic_DNA"/>
</dbReference>
<evidence type="ECO:0008006" key="6">
    <source>
        <dbReference type="Google" id="ProtNLM"/>
    </source>
</evidence>
<evidence type="ECO:0000313" key="5">
    <source>
        <dbReference type="Proteomes" id="UP000468687"/>
    </source>
</evidence>
<dbReference type="Proteomes" id="UP000468687">
    <property type="component" value="Unassembled WGS sequence"/>
</dbReference>
<gene>
    <name evidence="4" type="ORF">G3T38_00620</name>
</gene>
<reference evidence="4 5" key="1">
    <citation type="journal article" date="2014" name="Int. J. Syst. Evol. Microbiol.">
        <title>Nocardioides zeae sp. nov., isolated from the stem of Zea mays.</title>
        <authorList>
            <person name="Glaeser S.P."/>
            <person name="McInroy J.A."/>
            <person name="Busse H.J."/>
            <person name="Kampfer P."/>
        </authorList>
    </citation>
    <scope>NUCLEOTIDE SEQUENCE [LARGE SCALE GENOMIC DNA]</scope>
    <source>
        <strain evidence="4 5">JCM 30728</strain>
    </source>
</reference>
<sequence length="110" mass="11859">MKTDGVSQSNINGTKLGDMPLPLPPIEEQRAIVARVGALLTVADELGERIDRASAVLERNAQAVLAKAFRGELSPAAEAPCRICNSLLCGYTCRDTLLDFAEVEGRGFQW</sequence>
<dbReference type="AlphaFoldDB" id="A0A6P0HEH1"/>
<keyword evidence="5" id="KW-1185">Reference proteome</keyword>
<proteinExistence type="predicted"/>
<dbReference type="SUPFAM" id="SSF116734">
    <property type="entry name" value="DNA methylase specificity domain"/>
    <property type="match status" value="1"/>
</dbReference>
<evidence type="ECO:0000313" key="4">
    <source>
        <dbReference type="EMBL" id="NEN76774.1"/>
    </source>
</evidence>
<protein>
    <recommendedName>
        <fullName evidence="6">Type I restriction modification DNA specificity domain-containing protein</fullName>
    </recommendedName>
</protein>
<dbReference type="RefSeq" id="WP_163770144.1">
    <property type="nucleotide sequence ID" value="NZ_JAAGXA010000001.1"/>
</dbReference>
<organism evidence="4 5">
    <name type="scientific">Nocardioides zeae</name>
    <dbReference type="NCBI Taxonomy" id="1457234"/>
    <lineage>
        <taxon>Bacteria</taxon>
        <taxon>Bacillati</taxon>
        <taxon>Actinomycetota</taxon>
        <taxon>Actinomycetes</taxon>
        <taxon>Propionibacteriales</taxon>
        <taxon>Nocardioidaceae</taxon>
        <taxon>Nocardioides</taxon>
    </lineage>
</organism>
<evidence type="ECO:0000256" key="3">
    <source>
        <dbReference type="SAM" id="MobiDB-lite"/>
    </source>
</evidence>
<feature type="compositionally biased region" description="Polar residues" evidence="3">
    <location>
        <begin position="1"/>
        <end position="13"/>
    </location>
</feature>
<dbReference type="GO" id="GO:0009307">
    <property type="term" value="P:DNA restriction-modification system"/>
    <property type="evidence" value="ECO:0007669"/>
    <property type="project" value="UniProtKB-KW"/>
</dbReference>
<comment type="caution">
    <text evidence="4">The sequence shown here is derived from an EMBL/GenBank/DDBJ whole genome shotgun (WGS) entry which is preliminary data.</text>
</comment>
<keyword evidence="2" id="KW-0238">DNA-binding</keyword>
<feature type="region of interest" description="Disordered" evidence="3">
    <location>
        <begin position="1"/>
        <end position="22"/>
    </location>
</feature>
<evidence type="ECO:0000256" key="1">
    <source>
        <dbReference type="ARBA" id="ARBA00022747"/>
    </source>
</evidence>
<accession>A0A6P0HEH1</accession>
<evidence type="ECO:0000256" key="2">
    <source>
        <dbReference type="ARBA" id="ARBA00023125"/>
    </source>
</evidence>
<dbReference type="InterPro" id="IPR044946">
    <property type="entry name" value="Restrct_endonuc_typeI_TRD_sf"/>
</dbReference>
<keyword evidence="1" id="KW-0680">Restriction system</keyword>
<dbReference type="GO" id="GO:0003677">
    <property type="term" value="F:DNA binding"/>
    <property type="evidence" value="ECO:0007669"/>
    <property type="project" value="UniProtKB-KW"/>
</dbReference>
<dbReference type="Gene3D" id="3.90.220.20">
    <property type="entry name" value="DNA methylase specificity domains"/>
    <property type="match status" value="1"/>
</dbReference>
<name>A0A6P0HEH1_9ACTN</name>